<dbReference type="SUPFAM" id="SSF49265">
    <property type="entry name" value="Fibronectin type III"/>
    <property type="match status" value="1"/>
</dbReference>
<dbReference type="CDD" id="cd00063">
    <property type="entry name" value="FN3"/>
    <property type="match status" value="1"/>
</dbReference>
<protein>
    <recommendedName>
        <fullName evidence="1">Fibronectin type-III domain-containing protein</fullName>
    </recommendedName>
</protein>
<dbReference type="InterPro" id="IPR003961">
    <property type="entry name" value="FN3_dom"/>
</dbReference>
<evidence type="ECO:0000259" key="1">
    <source>
        <dbReference type="PROSITE" id="PS50853"/>
    </source>
</evidence>
<dbReference type="Gene3D" id="2.130.10.10">
    <property type="entry name" value="YVTN repeat-like/Quinoprotein amine dehydrogenase"/>
    <property type="match status" value="1"/>
</dbReference>
<dbReference type="SUPFAM" id="SSF82171">
    <property type="entry name" value="DPP6 N-terminal domain-like"/>
    <property type="match status" value="1"/>
</dbReference>
<reference evidence="2 3" key="1">
    <citation type="journal article" date="2019" name="Int. J. Syst. Evol. Microbiol.">
        <title>The Global Catalogue of Microorganisms (GCM) 10K type strain sequencing project: providing services to taxonomists for standard genome sequencing and annotation.</title>
        <authorList>
            <consortium name="The Broad Institute Genomics Platform"/>
            <consortium name="The Broad Institute Genome Sequencing Center for Infectious Disease"/>
            <person name="Wu L."/>
            <person name="Ma J."/>
        </authorList>
    </citation>
    <scope>NUCLEOTIDE SEQUENCE [LARGE SCALE GENOMIC DNA]</scope>
    <source>
        <strain evidence="2 3">JCM 16112</strain>
    </source>
</reference>
<dbReference type="Gene3D" id="2.120.10.30">
    <property type="entry name" value="TolB, C-terminal domain"/>
    <property type="match status" value="1"/>
</dbReference>
<proteinExistence type="predicted"/>
<evidence type="ECO:0000313" key="3">
    <source>
        <dbReference type="Proteomes" id="UP001500469"/>
    </source>
</evidence>
<organism evidence="2 3">
    <name type="scientific">Algoriphagus jejuensis</name>
    <dbReference type="NCBI Taxonomy" id="419934"/>
    <lineage>
        <taxon>Bacteria</taxon>
        <taxon>Pseudomonadati</taxon>
        <taxon>Bacteroidota</taxon>
        <taxon>Cytophagia</taxon>
        <taxon>Cytophagales</taxon>
        <taxon>Cyclobacteriaceae</taxon>
        <taxon>Algoriphagus</taxon>
    </lineage>
</organism>
<accession>A0ABN1N2C9</accession>
<evidence type="ECO:0000313" key="2">
    <source>
        <dbReference type="EMBL" id="GAA0879742.1"/>
    </source>
</evidence>
<dbReference type="InterPro" id="IPR036116">
    <property type="entry name" value="FN3_sf"/>
</dbReference>
<dbReference type="PANTHER" id="PTHR36842">
    <property type="entry name" value="PROTEIN TOLB HOMOLOG"/>
    <property type="match status" value="1"/>
</dbReference>
<gene>
    <name evidence="2" type="ORF">GCM10009119_27110</name>
</gene>
<name>A0ABN1N2C9_9BACT</name>
<dbReference type="PROSITE" id="PS51257">
    <property type="entry name" value="PROKAR_LIPOPROTEIN"/>
    <property type="match status" value="1"/>
</dbReference>
<keyword evidence="3" id="KW-1185">Reference proteome</keyword>
<dbReference type="Proteomes" id="UP001500469">
    <property type="component" value="Unassembled WGS sequence"/>
</dbReference>
<dbReference type="PROSITE" id="PS50853">
    <property type="entry name" value="FN3"/>
    <property type="match status" value="1"/>
</dbReference>
<dbReference type="EMBL" id="BAAAFI010000032">
    <property type="protein sequence ID" value="GAA0879742.1"/>
    <property type="molecule type" value="Genomic_DNA"/>
</dbReference>
<feature type="domain" description="Fibronectin type-III" evidence="1">
    <location>
        <begin position="31"/>
        <end position="131"/>
    </location>
</feature>
<sequence>MKNYTLLLLSFLVFSSCERFDDSIPEGSTLEVPILISEIVSPTEVLLTWDSNQICAGFCPSIVPASYYEIWAKSLTSSGDYKLGESPAGATTYQVSGLEPGVEQQFFVIAKRANVRNYTNRVMVVTNALPTVEDIFQKERFNYITHPQVSPDGTEVAYSLSQAGAAGSSQNVFLYDLDSKSERLIWENGQYPSWSVTGDKLVFVSEKANASVISEFAFASGTVTDVMSDSYKSHFPKYAEEDESLVYFLDSLEAGESGIMSLGLAKPDTIFLRAVEPDEHAIARVLGMDYSTESNSVAYSTTAPKENESGFSYVILGFDLENSGSLIDYEVSDWNDTNPSFSTSDMDLLAFVSDRSGLPQVWVRNTKTEQLIQVTDFQGGEWINIGIVGLSWSGEKLFFNVMDVNGTTTLVRVDLSTLLSD</sequence>
<dbReference type="InterPro" id="IPR015943">
    <property type="entry name" value="WD40/YVTN_repeat-like_dom_sf"/>
</dbReference>
<dbReference type="RefSeq" id="WP_343852470.1">
    <property type="nucleotide sequence ID" value="NZ_BAAAFI010000032.1"/>
</dbReference>
<dbReference type="InterPro" id="IPR011042">
    <property type="entry name" value="6-blade_b-propeller_TolB-like"/>
</dbReference>
<comment type="caution">
    <text evidence="2">The sequence shown here is derived from an EMBL/GenBank/DDBJ whole genome shotgun (WGS) entry which is preliminary data.</text>
</comment>